<organism evidence="1 2">
    <name type="scientific">Nonomuraea diastatica</name>
    <dbReference type="NCBI Taxonomy" id="1848329"/>
    <lineage>
        <taxon>Bacteria</taxon>
        <taxon>Bacillati</taxon>
        <taxon>Actinomycetota</taxon>
        <taxon>Actinomycetes</taxon>
        <taxon>Streptosporangiales</taxon>
        <taxon>Streptosporangiaceae</taxon>
        <taxon>Nonomuraea</taxon>
    </lineage>
</organism>
<evidence type="ECO:0000313" key="1">
    <source>
        <dbReference type="EMBL" id="TDD12425.1"/>
    </source>
</evidence>
<dbReference type="AlphaFoldDB" id="A0A4R4WAX9"/>
<dbReference type="OrthoDB" id="9757917at2"/>
<dbReference type="EMBL" id="SMKP01000200">
    <property type="protein sequence ID" value="TDD12425.1"/>
    <property type="molecule type" value="Genomic_DNA"/>
</dbReference>
<reference evidence="1 2" key="1">
    <citation type="submission" date="2019-03" db="EMBL/GenBank/DDBJ databases">
        <title>Draft genome sequences of novel Actinobacteria.</title>
        <authorList>
            <person name="Sahin N."/>
            <person name="Ay H."/>
            <person name="Saygin H."/>
        </authorList>
    </citation>
    <scope>NUCLEOTIDE SEQUENCE [LARGE SCALE GENOMIC DNA]</scope>
    <source>
        <strain evidence="1 2">KC712</strain>
    </source>
</reference>
<dbReference type="RefSeq" id="WP_132517283.1">
    <property type="nucleotide sequence ID" value="NZ_SMKP01000200.1"/>
</dbReference>
<keyword evidence="2" id="KW-1185">Reference proteome</keyword>
<sequence length="83" mass="9567">MTDWILGTRHPLTAGGQKWFYGLQSMAGSMRLTLWTSADVEEHLAGPGELYRSTSFGDLVLTPDDLRELHERSVAHIRFRWHR</sequence>
<protein>
    <submittedName>
        <fullName evidence="1">Uncharacterized protein</fullName>
    </submittedName>
</protein>
<name>A0A4R4WAX9_9ACTN</name>
<comment type="caution">
    <text evidence="1">The sequence shown here is derived from an EMBL/GenBank/DDBJ whole genome shotgun (WGS) entry which is preliminary data.</text>
</comment>
<evidence type="ECO:0000313" key="2">
    <source>
        <dbReference type="Proteomes" id="UP000294543"/>
    </source>
</evidence>
<accession>A0A4R4WAX9</accession>
<proteinExistence type="predicted"/>
<gene>
    <name evidence="1" type="ORF">E1294_43660</name>
</gene>
<dbReference type="Proteomes" id="UP000294543">
    <property type="component" value="Unassembled WGS sequence"/>
</dbReference>